<reference evidence="2 3" key="1">
    <citation type="submission" date="2016-10" db="EMBL/GenBank/DDBJ databases">
        <authorList>
            <person name="de Groot N.N."/>
        </authorList>
    </citation>
    <scope>NUCLEOTIDE SEQUENCE [LARGE SCALE GENOMIC DNA]</scope>
    <source>
        <strain evidence="2 3">DSM 26424</strain>
    </source>
</reference>
<accession>A0A1G8UFD7</accession>
<organism evidence="2 3">
    <name type="scientific">Salipiger marinus</name>
    <dbReference type="NCBI Taxonomy" id="555512"/>
    <lineage>
        <taxon>Bacteria</taxon>
        <taxon>Pseudomonadati</taxon>
        <taxon>Pseudomonadota</taxon>
        <taxon>Alphaproteobacteria</taxon>
        <taxon>Rhodobacterales</taxon>
        <taxon>Roseobacteraceae</taxon>
        <taxon>Salipiger</taxon>
    </lineage>
</organism>
<gene>
    <name evidence="2" type="ORF">SAMN04487993_104029</name>
</gene>
<name>A0A1G8UFD7_9RHOB</name>
<evidence type="ECO:0000313" key="2">
    <source>
        <dbReference type="EMBL" id="SDJ52421.1"/>
    </source>
</evidence>
<feature type="compositionally biased region" description="Gly residues" evidence="1">
    <location>
        <begin position="72"/>
        <end position="81"/>
    </location>
</feature>
<keyword evidence="3" id="KW-1185">Reference proteome</keyword>
<feature type="region of interest" description="Disordered" evidence="1">
    <location>
        <begin position="58"/>
        <end position="81"/>
    </location>
</feature>
<protein>
    <submittedName>
        <fullName evidence="2">Uncharacterized protein</fullName>
    </submittedName>
</protein>
<evidence type="ECO:0000256" key="1">
    <source>
        <dbReference type="SAM" id="MobiDB-lite"/>
    </source>
</evidence>
<dbReference type="Proteomes" id="UP000199093">
    <property type="component" value="Unassembled WGS sequence"/>
</dbReference>
<evidence type="ECO:0000313" key="3">
    <source>
        <dbReference type="Proteomes" id="UP000199093"/>
    </source>
</evidence>
<dbReference type="STRING" id="555512.SAMN04487993_104029"/>
<dbReference type="AlphaFoldDB" id="A0A1G8UFD7"/>
<proteinExistence type="predicted"/>
<sequence length="81" mass="9097">MRGEGMWGDRTVSLKFKHLADRYRDSRSGKTYSPGKRDATGYRGLKFLADFRRSFDNAPRDAKGRPVASKVGGEGGTMWQP</sequence>
<dbReference type="EMBL" id="FNEJ01000040">
    <property type="protein sequence ID" value="SDJ52421.1"/>
    <property type="molecule type" value="Genomic_DNA"/>
</dbReference>